<feature type="domain" description="DUF6596" evidence="7">
    <location>
        <begin position="170"/>
        <end position="260"/>
    </location>
</feature>
<dbReference type="PANTHER" id="PTHR47756">
    <property type="entry name" value="BLL6612 PROTEIN-RELATED"/>
    <property type="match status" value="1"/>
</dbReference>
<keyword evidence="9" id="KW-1185">Reference proteome</keyword>
<dbReference type="Pfam" id="PF04542">
    <property type="entry name" value="Sigma70_r2"/>
    <property type="match status" value="1"/>
</dbReference>
<dbReference type="InterPro" id="IPR013249">
    <property type="entry name" value="RNA_pol_sigma70_r4_t2"/>
</dbReference>
<dbReference type="RefSeq" id="WP_097188959.1">
    <property type="nucleotide sequence ID" value="NZ_OBQK01000011.1"/>
</dbReference>
<sequence>MSEASGATAEELLKELAPQVLGVLLRRGAPFAAAEDAVQEALLEAVRRWAQDGARPSDPRGWLVTVAWRKHLDAVRTDAARRRREVRVAAAPESGPTEQSDDTLLLLLMCCHPSLSRPSAVAMTLRAVGGLTTDQIARAYMVPVTTMAQRISRARRTIAGERLTRSGDLGGVLHVLYLIFNEGHSGAADLSTEAIRLCRQLVRTTEDPEAQGLLSLMLLHHARRASRFDPDGTLVPLDSQDRARWDTALIAEGVGVLQAALARDRLGPYQAEAAIAALHADAPSAQETDWPQVVTWYDELVTLSDTPVARLNRAVAVGEADGPQAGLRALADVPEDVHRHAAVEAHLRERAGERQRARELFTLAARRATSAPERDHLTRRAAALGDGS</sequence>
<dbReference type="Gene3D" id="1.10.1740.10">
    <property type="match status" value="1"/>
</dbReference>
<reference evidence="9" key="1">
    <citation type="submission" date="2017-08" db="EMBL/GenBank/DDBJ databases">
        <authorList>
            <person name="Varghese N."/>
            <person name="Submissions S."/>
        </authorList>
    </citation>
    <scope>NUCLEOTIDE SEQUENCE [LARGE SCALE GENOMIC DNA]</scope>
    <source>
        <strain evidence="9">USBA17B2</strain>
    </source>
</reference>
<keyword evidence="2" id="KW-0805">Transcription regulation</keyword>
<dbReference type="Pfam" id="PF08281">
    <property type="entry name" value="Sigma70_r4_2"/>
    <property type="match status" value="1"/>
</dbReference>
<dbReference type="InterPro" id="IPR013325">
    <property type="entry name" value="RNA_pol_sigma_r2"/>
</dbReference>
<dbReference type="InterPro" id="IPR013324">
    <property type="entry name" value="RNA_pol_sigma_r3/r4-like"/>
</dbReference>
<dbReference type="GO" id="GO:0006352">
    <property type="term" value="P:DNA-templated transcription initiation"/>
    <property type="evidence" value="ECO:0007669"/>
    <property type="project" value="InterPro"/>
</dbReference>
<feature type="domain" description="RNA polymerase sigma-70 region 2" evidence="5">
    <location>
        <begin position="13"/>
        <end position="78"/>
    </location>
</feature>
<evidence type="ECO:0000313" key="9">
    <source>
        <dbReference type="Proteomes" id="UP000219688"/>
    </source>
</evidence>
<dbReference type="PANTHER" id="PTHR47756:SF2">
    <property type="entry name" value="BLL6612 PROTEIN"/>
    <property type="match status" value="1"/>
</dbReference>
<feature type="domain" description="RNA polymerase sigma factor 70 region 4 type 2" evidence="6">
    <location>
        <begin position="106"/>
        <end position="157"/>
    </location>
</feature>
<dbReference type="EMBL" id="OBQK01000011">
    <property type="protein sequence ID" value="SOC57268.1"/>
    <property type="molecule type" value="Genomic_DNA"/>
</dbReference>
<evidence type="ECO:0000259" key="6">
    <source>
        <dbReference type="Pfam" id="PF08281"/>
    </source>
</evidence>
<dbReference type="GO" id="GO:0016987">
    <property type="term" value="F:sigma factor activity"/>
    <property type="evidence" value="ECO:0007669"/>
    <property type="project" value="UniProtKB-KW"/>
</dbReference>
<dbReference type="AlphaFoldDB" id="A0A285VUH6"/>
<protein>
    <submittedName>
        <fullName evidence="8">RNA polymerase, sigma subunit, ECF family</fullName>
    </submittedName>
</protein>
<dbReference type="InterPro" id="IPR046531">
    <property type="entry name" value="DUF6596"/>
</dbReference>
<dbReference type="InterPro" id="IPR036388">
    <property type="entry name" value="WH-like_DNA-bd_sf"/>
</dbReference>
<keyword evidence="4" id="KW-0804">Transcription</keyword>
<dbReference type="Proteomes" id="UP000219688">
    <property type="component" value="Unassembled WGS sequence"/>
</dbReference>
<dbReference type="SUPFAM" id="SSF88946">
    <property type="entry name" value="Sigma2 domain of RNA polymerase sigma factors"/>
    <property type="match status" value="1"/>
</dbReference>
<dbReference type="GO" id="GO:0003677">
    <property type="term" value="F:DNA binding"/>
    <property type="evidence" value="ECO:0007669"/>
    <property type="project" value="InterPro"/>
</dbReference>
<proteinExistence type="inferred from homology"/>
<evidence type="ECO:0000259" key="5">
    <source>
        <dbReference type="Pfam" id="PF04542"/>
    </source>
</evidence>
<dbReference type="Pfam" id="PF20239">
    <property type="entry name" value="DUF6596"/>
    <property type="match status" value="1"/>
</dbReference>
<name>A0A285VUH6_9MICO</name>
<keyword evidence="3" id="KW-0731">Sigma factor</keyword>
<evidence type="ECO:0000256" key="3">
    <source>
        <dbReference type="ARBA" id="ARBA00023082"/>
    </source>
</evidence>
<dbReference type="Gene3D" id="1.10.10.10">
    <property type="entry name" value="Winged helix-like DNA-binding domain superfamily/Winged helix DNA-binding domain"/>
    <property type="match status" value="1"/>
</dbReference>
<evidence type="ECO:0000313" key="8">
    <source>
        <dbReference type="EMBL" id="SOC57268.1"/>
    </source>
</evidence>
<organism evidence="8 9">
    <name type="scientific">Ornithinimicrobium cerasi</name>
    <dbReference type="NCBI Taxonomy" id="2248773"/>
    <lineage>
        <taxon>Bacteria</taxon>
        <taxon>Bacillati</taxon>
        <taxon>Actinomycetota</taxon>
        <taxon>Actinomycetes</taxon>
        <taxon>Micrococcales</taxon>
        <taxon>Ornithinimicrobiaceae</taxon>
        <taxon>Ornithinimicrobium</taxon>
    </lineage>
</organism>
<dbReference type="InterPro" id="IPR007627">
    <property type="entry name" value="RNA_pol_sigma70_r2"/>
</dbReference>
<dbReference type="SUPFAM" id="SSF88659">
    <property type="entry name" value="Sigma3 and sigma4 domains of RNA polymerase sigma factors"/>
    <property type="match status" value="1"/>
</dbReference>
<gene>
    <name evidence="8" type="ORF">SAMN05421879_11198</name>
</gene>
<evidence type="ECO:0000256" key="2">
    <source>
        <dbReference type="ARBA" id="ARBA00023015"/>
    </source>
</evidence>
<evidence type="ECO:0000259" key="7">
    <source>
        <dbReference type="Pfam" id="PF20239"/>
    </source>
</evidence>
<accession>A0A285VUH6</accession>
<comment type="similarity">
    <text evidence="1">Belongs to the sigma-70 factor family. ECF subfamily.</text>
</comment>
<evidence type="ECO:0000256" key="4">
    <source>
        <dbReference type="ARBA" id="ARBA00023163"/>
    </source>
</evidence>
<evidence type="ECO:0000256" key="1">
    <source>
        <dbReference type="ARBA" id="ARBA00010641"/>
    </source>
</evidence>